<dbReference type="InterPro" id="IPR029001">
    <property type="entry name" value="ITPase-like_fam"/>
</dbReference>
<dbReference type="GO" id="GO:0036222">
    <property type="term" value="F:XTP diphosphatase activity"/>
    <property type="evidence" value="ECO:0007669"/>
    <property type="project" value="UniProtKB-UniRule"/>
</dbReference>
<dbReference type="GO" id="GO:0035870">
    <property type="term" value="F:dITP diphosphatase activity"/>
    <property type="evidence" value="ECO:0007669"/>
    <property type="project" value="UniProtKB-UniRule"/>
</dbReference>
<dbReference type="GO" id="GO:0046872">
    <property type="term" value="F:metal ion binding"/>
    <property type="evidence" value="ECO:0007669"/>
    <property type="project" value="UniProtKB-KW"/>
</dbReference>
<dbReference type="FunFam" id="3.90.950.10:FF:000001">
    <property type="entry name" value="dITP/XTP pyrophosphatase"/>
    <property type="match status" value="1"/>
</dbReference>
<evidence type="ECO:0000313" key="13">
    <source>
        <dbReference type="Proteomes" id="UP000595917"/>
    </source>
</evidence>
<evidence type="ECO:0000256" key="11">
    <source>
        <dbReference type="RuleBase" id="RU003781"/>
    </source>
</evidence>
<evidence type="ECO:0000256" key="3">
    <source>
        <dbReference type="ARBA" id="ARBA00022723"/>
    </source>
</evidence>
<dbReference type="CDD" id="cd00515">
    <property type="entry name" value="HAM1"/>
    <property type="match status" value="1"/>
</dbReference>
<feature type="binding site" evidence="10">
    <location>
        <position position="68"/>
    </location>
    <ligand>
        <name>Mg(2+)</name>
        <dbReference type="ChEBI" id="CHEBI:18420"/>
    </ligand>
</feature>
<dbReference type="EC" id="3.6.1.66" evidence="10"/>
<keyword evidence="3 10" id="KW-0479">Metal-binding</keyword>
<dbReference type="NCBIfam" id="TIGR00042">
    <property type="entry name" value="RdgB/HAM1 family non-canonical purine NTP pyrophosphatase"/>
    <property type="match status" value="1"/>
</dbReference>
<dbReference type="GO" id="GO:0005829">
    <property type="term" value="C:cytosol"/>
    <property type="evidence" value="ECO:0007669"/>
    <property type="project" value="TreeGrafter"/>
</dbReference>
<dbReference type="Proteomes" id="UP000595917">
    <property type="component" value="Chromosome"/>
</dbReference>
<sequence>MTIWLATGNTHKKQELQAILKGHTVKVPADAGISDFDPEETGSTFLDNAFIKARALYELIKEPVISDDSGICVDALGGRPGIYSARYGSEDGRKLSSPERNALLIREAGDSPLRTARFVCAMVLFVTEDRFFAVQETLEGELIREERGTGGFGYDPILYIPERGCTVAELPEDEKNSLSHRAKAGKAIAAILERL</sequence>
<dbReference type="KEGG" id="bhc:JFL75_15210"/>
<comment type="catalytic activity">
    <reaction evidence="10">
        <text>ITP + H2O = IMP + diphosphate + H(+)</text>
        <dbReference type="Rhea" id="RHEA:29399"/>
        <dbReference type="ChEBI" id="CHEBI:15377"/>
        <dbReference type="ChEBI" id="CHEBI:15378"/>
        <dbReference type="ChEBI" id="CHEBI:33019"/>
        <dbReference type="ChEBI" id="CHEBI:58053"/>
        <dbReference type="ChEBI" id="CHEBI:61402"/>
        <dbReference type="EC" id="3.6.1.66"/>
    </reaction>
</comment>
<comment type="subunit">
    <text evidence="2 10">Homodimer.</text>
</comment>
<evidence type="ECO:0000313" key="12">
    <source>
        <dbReference type="EMBL" id="QQO08271.1"/>
    </source>
</evidence>
<dbReference type="InterPro" id="IPR002637">
    <property type="entry name" value="RdgB/HAM1"/>
</dbReference>
<dbReference type="PANTHER" id="PTHR11067">
    <property type="entry name" value="INOSINE TRIPHOSPHATE PYROPHOSPHATASE/HAM1 PROTEIN"/>
    <property type="match status" value="1"/>
</dbReference>
<evidence type="ECO:0000256" key="5">
    <source>
        <dbReference type="ARBA" id="ARBA00022801"/>
    </source>
</evidence>
<dbReference type="GO" id="GO:0017111">
    <property type="term" value="F:ribonucleoside triphosphate phosphatase activity"/>
    <property type="evidence" value="ECO:0007669"/>
    <property type="project" value="InterPro"/>
</dbReference>
<feature type="binding site" evidence="10">
    <location>
        <position position="69"/>
    </location>
    <ligand>
        <name>substrate</name>
    </ligand>
</feature>
<comment type="function">
    <text evidence="10">Pyrophosphatase that catalyzes the hydrolysis of nucleoside triphosphates to their monophosphate derivatives, with a high preference for the non-canonical purine nucleotides XTP (xanthosine triphosphate), dITP (deoxyinosine triphosphate) and ITP. Seems to function as a house-cleaning enzyme that removes non-canonical purine nucleotides from the nucleotide pool, thus preventing their incorporation into DNA/RNA and avoiding chromosomal lesions.</text>
</comment>
<organism evidence="12 13">
    <name type="scientific">Breznakiella homolactica</name>
    <dbReference type="NCBI Taxonomy" id="2798577"/>
    <lineage>
        <taxon>Bacteria</taxon>
        <taxon>Pseudomonadati</taxon>
        <taxon>Spirochaetota</taxon>
        <taxon>Spirochaetia</taxon>
        <taxon>Spirochaetales</taxon>
        <taxon>Breznakiellaceae</taxon>
        <taxon>Breznakiella</taxon>
    </lineage>
</organism>
<feature type="binding site" evidence="10">
    <location>
        <position position="39"/>
    </location>
    <ligand>
        <name>Mg(2+)</name>
        <dbReference type="ChEBI" id="CHEBI:18420"/>
    </ligand>
</feature>
<dbReference type="GO" id="GO:0009146">
    <property type="term" value="P:purine nucleoside triphosphate catabolic process"/>
    <property type="evidence" value="ECO:0007669"/>
    <property type="project" value="UniProtKB-UniRule"/>
</dbReference>
<keyword evidence="13" id="KW-1185">Reference proteome</keyword>
<protein>
    <recommendedName>
        <fullName evidence="10">dITP/XTP pyrophosphatase</fullName>
        <ecNumber evidence="10">3.6.1.66</ecNumber>
    </recommendedName>
    <alternativeName>
        <fullName evidence="10">Non-canonical purine NTP pyrophosphatase</fullName>
    </alternativeName>
    <alternativeName>
        <fullName evidence="10">Non-standard purine NTP pyrophosphatase</fullName>
    </alternativeName>
    <alternativeName>
        <fullName evidence="10">Nucleoside-triphosphate diphosphatase</fullName>
    </alternativeName>
    <alternativeName>
        <fullName evidence="10">Nucleoside-triphosphate pyrophosphatase</fullName>
        <shortName evidence="10">NTPase</shortName>
    </alternativeName>
</protein>
<dbReference type="Pfam" id="PF01725">
    <property type="entry name" value="Ham1p_like"/>
    <property type="match status" value="1"/>
</dbReference>
<dbReference type="EMBL" id="CP067089">
    <property type="protein sequence ID" value="QQO08271.1"/>
    <property type="molecule type" value="Genomic_DNA"/>
</dbReference>
<evidence type="ECO:0000256" key="1">
    <source>
        <dbReference type="ARBA" id="ARBA00008023"/>
    </source>
</evidence>
<evidence type="ECO:0000256" key="8">
    <source>
        <dbReference type="ARBA" id="ARBA00051875"/>
    </source>
</evidence>
<feature type="binding site" evidence="10">
    <location>
        <begin position="180"/>
        <end position="181"/>
    </location>
    <ligand>
        <name>substrate</name>
    </ligand>
</feature>
<dbReference type="GO" id="GO:0036220">
    <property type="term" value="F:ITP diphosphatase activity"/>
    <property type="evidence" value="ECO:0007669"/>
    <property type="project" value="UniProtKB-UniRule"/>
</dbReference>
<dbReference type="AlphaFoldDB" id="A0A7T8B9F3"/>
<keyword evidence="4 10" id="KW-0547">Nucleotide-binding</keyword>
<comment type="cofactor">
    <cofactor evidence="10">
        <name>Mg(2+)</name>
        <dbReference type="ChEBI" id="CHEBI:18420"/>
    </cofactor>
    <text evidence="10">Binds 1 Mg(2+) ion per subunit.</text>
</comment>
<dbReference type="InterPro" id="IPR020922">
    <property type="entry name" value="dITP/XTP_pyrophosphatase"/>
</dbReference>
<feature type="binding site" evidence="10">
    <location>
        <position position="175"/>
    </location>
    <ligand>
        <name>substrate</name>
    </ligand>
</feature>
<evidence type="ECO:0000256" key="10">
    <source>
        <dbReference type="HAMAP-Rule" id="MF_01405"/>
    </source>
</evidence>
<keyword evidence="5 10" id="KW-0378">Hydrolase</keyword>
<evidence type="ECO:0000256" key="4">
    <source>
        <dbReference type="ARBA" id="ARBA00022741"/>
    </source>
</evidence>
<feature type="binding site" evidence="10">
    <location>
        <begin position="7"/>
        <end position="12"/>
    </location>
    <ligand>
        <name>substrate</name>
    </ligand>
</feature>
<name>A0A7T8B9F3_9SPIR</name>
<dbReference type="SUPFAM" id="SSF52972">
    <property type="entry name" value="ITPase-like"/>
    <property type="match status" value="1"/>
</dbReference>
<accession>A0A7T8B9F3</accession>
<reference evidence="12" key="1">
    <citation type="submission" date="2021-01" db="EMBL/GenBank/DDBJ databases">
        <title>Description of Breznakiella homolactica.</title>
        <authorList>
            <person name="Song Y."/>
            <person name="Brune A."/>
        </authorList>
    </citation>
    <scope>NUCLEOTIDE SEQUENCE</scope>
    <source>
        <strain evidence="12">RmG30</strain>
    </source>
</reference>
<keyword evidence="7 10" id="KW-0546">Nucleotide metabolism</keyword>
<gene>
    <name evidence="12" type="primary">rdgB</name>
    <name evidence="12" type="ORF">JFL75_15210</name>
</gene>
<dbReference type="RefSeq" id="WP_215625577.1">
    <property type="nucleotide sequence ID" value="NZ_CP067089.2"/>
</dbReference>
<proteinExistence type="inferred from homology"/>
<dbReference type="Gene3D" id="3.90.950.10">
    <property type="match status" value="1"/>
</dbReference>
<comment type="similarity">
    <text evidence="1 10 11">Belongs to the HAM1 NTPase family.</text>
</comment>
<evidence type="ECO:0000256" key="2">
    <source>
        <dbReference type="ARBA" id="ARBA00011738"/>
    </source>
</evidence>
<evidence type="ECO:0000256" key="6">
    <source>
        <dbReference type="ARBA" id="ARBA00022842"/>
    </source>
</evidence>
<dbReference type="GO" id="GO:0009117">
    <property type="term" value="P:nucleotide metabolic process"/>
    <property type="evidence" value="ECO:0007669"/>
    <property type="project" value="UniProtKB-KW"/>
</dbReference>
<dbReference type="PANTHER" id="PTHR11067:SF9">
    <property type="entry name" value="INOSINE TRIPHOSPHATE PYROPHOSPHATASE"/>
    <property type="match status" value="1"/>
</dbReference>
<dbReference type="HAMAP" id="MF_01405">
    <property type="entry name" value="Non_canon_purine_NTPase"/>
    <property type="match status" value="1"/>
</dbReference>
<evidence type="ECO:0000256" key="7">
    <source>
        <dbReference type="ARBA" id="ARBA00023080"/>
    </source>
</evidence>
<comment type="catalytic activity">
    <reaction evidence="9 10">
        <text>XTP + H2O = XMP + diphosphate + H(+)</text>
        <dbReference type="Rhea" id="RHEA:28610"/>
        <dbReference type="ChEBI" id="CHEBI:15377"/>
        <dbReference type="ChEBI" id="CHEBI:15378"/>
        <dbReference type="ChEBI" id="CHEBI:33019"/>
        <dbReference type="ChEBI" id="CHEBI:57464"/>
        <dbReference type="ChEBI" id="CHEBI:61314"/>
        <dbReference type="EC" id="3.6.1.66"/>
    </reaction>
</comment>
<keyword evidence="6 10" id="KW-0460">Magnesium</keyword>
<evidence type="ECO:0000256" key="9">
    <source>
        <dbReference type="ARBA" id="ARBA00052017"/>
    </source>
</evidence>
<feature type="binding site" evidence="10">
    <location>
        <begin position="152"/>
        <end position="155"/>
    </location>
    <ligand>
        <name>substrate</name>
    </ligand>
</feature>
<dbReference type="GO" id="GO:0000166">
    <property type="term" value="F:nucleotide binding"/>
    <property type="evidence" value="ECO:0007669"/>
    <property type="project" value="UniProtKB-KW"/>
</dbReference>
<comment type="catalytic activity">
    <reaction evidence="8 10">
        <text>dITP + H2O = dIMP + diphosphate + H(+)</text>
        <dbReference type="Rhea" id="RHEA:28342"/>
        <dbReference type="ChEBI" id="CHEBI:15377"/>
        <dbReference type="ChEBI" id="CHEBI:15378"/>
        <dbReference type="ChEBI" id="CHEBI:33019"/>
        <dbReference type="ChEBI" id="CHEBI:61194"/>
        <dbReference type="ChEBI" id="CHEBI:61382"/>
        <dbReference type="EC" id="3.6.1.66"/>
    </reaction>
</comment>
<feature type="active site" description="Proton acceptor" evidence="10">
    <location>
        <position position="68"/>
    </location>
</feature>